<dbReference type="Proteomes" id="UP000003835">
    <property type="component" value="Unassembled WGS sequence"/>
</dbReference>
<dbReference type="Pfam" id="PF21826">
    <property type="entry name" value="DUF6887"/>
    <property type="match status" value="1"/>
</dbReference>
<proteinExistence type="predicted"/>
<dbReference type="InterPro" id="IPR054053">
    <property type="entry name" value="DUF6887"/>
</dbReference>
<keyword evidence="2" id="KW-1185">Reference proteome</keyword>
<organism evidence="1 2">
    <name type="scientific">Coleofasciculus chthonoplastes PCC 7420</name>
    <dbReference type="NCBI Taxonomy" id="118168"/>
    <lineage>
        <taxon>Bacteria</taxon>
        <taxon>Bacillati</taxon>
        <taxon>Cyanobacteriota</taxon>
        <taxon>Cyanophyceae</taxon>
        <taxon>Coleofasciculales</taxon>
        <taxon>Coleofasciculaceae</taxon>
        <taxon>Coleofasciculus</taxon>
    </lineage>
</organism>
<accession>B4VPT8</accession>
<dbReference type="EMBL" id="DS989847">
    <property type="protein sequence ID" value="EDX76020.1"/>
    <property type="molecule type" value="Genomic_DNA"/>
</dbReference>
<dbReference type="HOGENOM" id="CLU_1649228_0_0_3"/>
<name>B4VPT8_9CYAN</name>
<reference evidence="1 2" key="1">
    <citation type="submission" date="2008-07" db="EMBL/GenBank/DDBJ databases">
        <authorList>
            <person name="Tandeau de Marsac N."/>
            <person name="Ferriera S."/>
            <person name="Johnson J."/>
            <person name="Kravitz S."/>
            <person name="Beeson K."/>
            <person name="Sutton G."/>
            <person name="Rogers Y.-H."/>
            <person name="Friedman R."/>
            <person name="Frazier M."/>
            <person name="Venter J.C."/>
        </authorList>
    </citation>
    <scope>NUCLEOTIDE SEQUENCE [LARGE SCALE GENOMIC DNA]</scope>
    <source>
        <strain evidence="1 2">PCC 7420</strain>
    </source>
</reference>
<evidence type="ECO:0000313" key="2">
    <source>
        <dbReference type="Proteomes" id="UP000003835"/>
    </source>
</evidence>
<gene>
    <name evidence="1" type="ORF">MC7420_5454</name>
</gene>
<dbReference type="STRING" id="118168.MC7420_5454"/>
<evidence type="ECO:0000313" key="1">
    <source>
        <dbReference type="EMBL" id="EDX76020.1"/>
    </source>
</evidence>
<protein>
    <submittedName>
        <fullName evidence="1">Uncharacterized protein</fullName>
    </submittedName>
</protein>
<dbReference type="AlphaFoldDB" id="B4VPT8"/>
<sequence length="160" mass="18487">MQPNFQTMSKKELRSYLLAHRDDDSAFYAYADRVYDSVATVEAAVFEWLKRQNPHQEIIKAPDKCLRFLITDKDEKVKRINVHIINSSIADYKTLLEIKIQDINSDSQKNKVDLFVVFVSENCKNALNLKRDITELHSNSVTKSARVVGYVDSDGKFKEI</sequence>